<proteinExistence type="predicted"/>
<evidence type="ECO:0000313" key="3">
    <source>
        <dbReference type="Proteomes" id="UP001187415"/>
    </source>
</evidence>
<feature type="compositionally biased region" description="Basic and acidic residues" evidence="1">
    <location>
        <begin position="19"/>
        <end position="31"/>
    </location>
</feature>
<reference evidence="2" key="1">
    <citation type="submission" date="2023-07" db="EMBL/GenBank/DDBJ databases">
        <title>Chromosome-level Genome Assembly of Striped Snakehead (Channa striata).</title>
        <authorList>
            <person name="Liu H."/>
        </authorList>
    </citation>
    <scope>NUCLEOTIDE SEQUENCE</scope>
    <source>
        <strain evidence="2">Gz</strain>
        <tissue evidence="2">Muscle</tissue>
    </source>
</reference>
<name>A0AA88S3I7_CHASR</name>
<dbReference type="EMBL" id="JAUPFM010000016">
    <property type="protein sequence ID" value="KAK2826269.1"/>
    <property type="molecule type" value="Genomic_DNA"/>
</dbReference>
<dbReference type="Proteomes" id="UP001187415">
    <property type="component" value="Unassembled WGS sequence"/>
</dbReference>
<comment type="caution">
    <text evidence="2">The sequence shown here is derived from an EMBL/GenBank/DDBJ whole genome shotgun (WGS) entry which is preliminary data.</text>
</comment>
<evidence type="ECO:0000313" key="2">
    <source>
        <dbReference type="EMBL" id="KAK2826269.1"/>
    </source>
</evidence>
<accession>A0AA88S3I7</accession>
<organism evidence="2 3">
    <name type="scientific">Channa striata</name>
    <name type="common">Snakehead murrel</name>
    <name type="synonym">Ophicephalus striatus</name>
    <dbReference type="NCBI Taxonomy" id="64152"/>
    <lineage>
        <taxon>Eukaryota</taxon>
        <taxon>Metazoa</taxon>
        <taxon>Chordata</taxon>
        <taxon>Craniata</taxon>
        <taxon>Vertebrata</taxon>
        <taxon>Euteleostomi</taxon>
        <taxon>Actinopterygii</taxon>
        <taxon>Neopterygii</taxon>
        <taxon>Teleostei</taxon>
        <taxon>Neoteleostei</taxon>
        <taxon>Acanthomorphata</taxon>
        <taxon>Anabantaria</taxon>
        <taxon>Anabantiformes</taxon>
        <taxon>Channoidei</taxon>
        <taxon>Channidae</taxon>
        <taxon>Channa</taxon>
    </lineage>
</organism>
<dbReference type="AlphaFoldDB" id="A0AA88S3I7"/>
<feature type="compositionally biased region" description="Polar residues" evidence="1">
    <location>
        <begin position="1"/>
        <end position="11"/>
    </location>
</feature>
<evidence type="ECO:0000256" key="1">
    <source>
        <dbReference type="SAM" id="MobiDB-lite"/>
    </source>
</evidence>
<feature type="region of interest" description="Disordered" evidence="1">
    <location>
        <begin position="1"/>
        <end position="31"/>
    </location>
</feature>
<protein>
    <submittedName>
        <fullName evidence="2">Uncharacterized protein</fullName>
    </submittedName>
</protein>
<sequence>MSIANTATIEKTGSRKRKETGNKPRKQTRERPIKIQLFPLNSPILEIQIVHDHLIVPGHGEGLALIDLLETA</sequence>
<keyword evidence="3" id="KW-1185">Reference proteome</keyword>
<gene>
    <name evidence="2" type="ORF">Q5P01_020483</name>
</gene>